<name>A0ABS9BZE2_9BACT</name>
<protein>
    <submittedName>
        <fullName evidence="1">Uncharacterized protein</fullName>
    </submittedName>
</protein>
<proteinExistence type="predicted"/>
<comment type="caution">
    <text evidence="1">The sequence shown here is derived from an EMBL/GenBank/DDBJ whole genome shotgun (WGS) entry which is preliminary data.</text>
</comment>
<keyword evidence="2" id="KW-1185">Reference proteome</keyword>
<reference evidence="1 2" key="1">
    <citation type="submission" date="2022-01" db="EMBL/GenBank/DDBJ databases">
        <title>Mariniradius saccharolyticus sp. nov., isolated from sediment of a river.</title>
        <authorList>
            <person name="Liu H."/>
        </authorList>
    </citation>
    <scope>NUCLEOTIDE SEQUENCE [LARGE SCALE GENOMIC DNA]</scope>
    <source>
        <strain evidence="1 2">RY-2</strain>
    </source>
</reference>
<dbReference type="EMBL" id="JAKEVZ010000020">
    <property type="protein sequence ID" value="MCF1753112.1"/>
    <property type="molecule type" value="Genomic_DNA"/>
</dbReference>
<evidence type="ECO:0000313" key="2">
    <source>
        <dbReference type="Proteomes" id="UP001201449"/>
    </source>
</evidence>
<dbReference type="RefSeq" id="WP_234862930.1">
    <property type="nucleotide sequence ID" value="NZ_JAKEVZ010000020.1"/>
</dbReference>
<gene>
    <name evidence="1" type="ORF">L0U89_18780</name>
</gene>
<sequence>MHTWYIVLRTWYISCSRPDRLPTAFLQRPDRVPTVSRPPPDHYPMIFRV</sequence>
<accession>A0ABS9BZE2</accession>
<evidence type="ECO:0000313" key="1">
    <source>
        <dbReference type="EMBL" id="MCF1753112.1"/>
    </source>
</evidence>
<dbReference type="Proteomes" id="UP001201449">
    <property type="component" value="Unassembled WGS sequence"/>
</dbReference>
<organism evidence="1 2">
    <name type="scientific">Mariniradius sediminis</name>
    <dbReference type="NCBI Taxonomy" id="2909237"/>
    <lineage>
        <taxon>Bacteria</taxon>
        <taxon>Pseudomonadati</taxon>
        <taxon>Bacteroidota</taxon>
        <taxon>Cytophagia</taxon>
        <taxon>Cytophagales</taxon>
        <taxon>Cyclobacteriaceae</taxon>
        <taxon>Mariniradius</taxon>
    </lineage>
</organism>